<feature type="compositionally biased region" description="Basic and acidic residues" evidence="2">
    <location>
        <begin position="415"/>
        <end position="427"/>
    </location>
</feature>
<comment type="caution">
    <text evidence="3">The sequence shown here is derived from an EMBL/GenBank/DDBJ whole genome shotgun (WGS) entry which is preliminary data.</text>
</comment>
<feature type="coiled-coil region" evidence="1">
    <location>
        <begin position="58"/>
        <end position="158"/>
    </location>
</feature>
<name>A0AAN7UIE2_9PEZI</name>
<keyword evidence="4" id="KW-1185">Reference proteome</keyword>
<proteinExistence type="predicted"/>
<protein>
    <submittedName>
        <fullName evidence="3">Uncharacterized protein</fullName>
    </submittedName>
</protein>
<evidence type="ECO:0000313" key="3">
    <source>
        <dbReference type="EMBL" id="KAK5626414.1"/>
    </source>
</evidence>
<keyword evidence="1" id="KW-0175">Coiled coil</keyword>
<feature type="region of interest" description="Disordered" evidence="2">
    <location>
        <begin position="485"/>
        <end position="528"/>
    </location>
</feature>
<evidence type="ECO:0000256" key="2">
    <source>
        <dbReference type="SAM" id="MobiDB-lite"/>
    </source>
</evidence>
<evidence type="ECO:0000256" key="1">
    <source>
        <dbReference type="SAM" id="Coils"/>
    </source>
</evidence>
<feature type="compositionally biased region" description="Polar residues" evidence="2">
    <location>
        <begin position="428"/>
        <end position="444"/>
    </location>
</feature>
<organism evidence="3 4">
    <name type="scientific">Xylaria bambusicola</name>
    <dbReference type="NCBI Taxonomy" id="326684"/>
    <lineage>
        <taxon>Eukaryota</taxon>
        <taxon>Fungi</taxon>
        <taxon>Dikarya</taxon>
        <taxon>Ascomycota</taxon>
        <taxon>Pezizomycotina</taxon>
        <taxon>Sordariomycetes</taxon>
        <taxon>Xylariomycetidae</taxon>
        <taxon>Xylariales</taxon>
        <taxon>Xylariaceae</taxon>
        <taxon>Xylaria</taxon>
    </lineage>
</organism>
<dbReference type="Gene3D" id="1.10.287.1490">
    <property type="match status" value="1"/>
</dbReference>
<accession>A0AAN7UIE2</accession>
<dbReference type="Proteomes" id="UP001305414">
    <property type="component" value="Unassembled WGS sequence"/>
</dbReference>
<feature type="coiled-coil region" evidence="1">
    <location>
        <begin position="188"/>
        <end position="229"/>
    </location>
</feature>
<gene>
    <name evidence="3" type="ORF">RRF57_002129</name>
</gene>
<feature type="region of interest" description="Disordered" evidence="2">
    <location>
        <begin position="414"/>
        <end position="449"/>
    </location>
</feature>
<dbReference type="AlphaFoldDB" id="A0AAN7UIE2"/>
<sequence length="528" mass="60917">MPLSIIRELSERAELDRKWSSEVTEGLKNDILGVREFCFNLSEQIQSHQSAAQWQDKFSKAQMDHQALLQETDRLKEELAGMHIEADTQRQQRETLQQQLNSLSASAKITDASNKLIETLQKEKQRIQEGLNEKESLIRTLEEKLREVTEALSVQKSQFKDQECRFQYDRAKFMETIASCHEQRDQAINQAREEYTRIQTKYHDVENRLRNAEQNYSQLQIEVVQAKQGAEHTLRKNKDEVAKQAQQLLVPIADLIEKTSEGLQTSEQVNDNLNKKLEAWSQDHVEVSLLRQAFQKLAKDYKTNTENGKILVNFLEVQKEMENTWRWHKSEVNALNRAIELEKGVMADTEGAIHIGHKGQPNISHVIHRRVMIQSPAIDHDRNRKMTPVSIEEERVTRRQAAPVKGIMKPAALQRQEKMEEQHHQKDQTTAQTGQSLSRRQATSTDEKKSILVSHSAYNRPVLGSAASLEECNIDCMPEEIETASTEVPVSKKRQRVEMESNEREKAVDKISHAAHKRRVKISRSMST</sequence>
<evidence type="ECO:0000313" key="4">
    <source>
        <dbReference type="Proteomes" id="UP001305414"/>
    </source>
</evidence>
<feature type="compositionally biased region" description="Basic and acidic residues" evidence="2">
    <location>
        <begin position="496"/>
        <end position="512"/>
    </location>
</feature>
<dbReference type="EMBL" id="JAWHQM010000003">
    <property type="protein sequence ID" value="KAK5626414.1"/>
    <property type="molecule type" value="Genomic_DNA"/>
</dbReference>
<feature type="compositionally biased region" description="Basic residues" evidence="2">
    <location>
        <begin position="513"/>
        <end position="522"/>
    </location>
</feature>
<reference evidence="3 4" key="1">
    <citation type="submission" date="2023-10" db="EMBL/GenBank/DDBJ databases">
        <title>Draft genome sequence of Xylaria bambusicola isolate GMP-LS, the root and basal stem rot pathogen of sugarcane in Indonesia.</title>
        <authorList>
            <person name="Selvaraj P."/>
            <person name="Muralishankar V."/>
            <person name="Muruganantham S."/>
            <person name="Sp S."/>
            <person name="Haryani S."/>
            <person name="Lau K.J.X."/>
            <person name="Naqvi N.I."/>
        </authorList>
    </citation>
    <scope>NUCLEOTIDE SEQUENCE [LARGE SCALE GENOMIC DNA]</scope>
    <source>
        <strain evidence="3">GMP-LS</strain>
    </source>
</reference>